<reference evidence="1 2" key="1">
    <citation type="submission" date="2018-12" db="EMBL/GenBank/DDBJ databases">
        <authorList>
            <consortium name="Pathogen Informatics"/>
        </authorList>
    </citation>
    <scope>NUCLEOTIDE SEQUENCE [LARGE SCALE GENOMIC DNA]</scope>
    <source>
        <strain evidence="1 2">NCTC10951</strain>
    </source>
</reference>
<dbReference type="RefSeq" id="WP_126413114.1">
    <property type="nucleotide sequence ID" value="NZ_JASPER010000017.1"/>
</dbReference>
<dbReference type="EMBL" id="LR134477">
    <property type="protein sequence ID" value="VEI14444.1"/>
    <property type="molecule type" value="Genomic_DNA"/>
</dbReference>
<dbReference type="AlphaFoldDB" id="A0A448PHQ6"/>
<dbReference type="KEGG" id="avc:NCTC10951_00303"/>
<name>A0A448PHQ6_ACTVI</name>
<gene>
    <name evidence="1" type="ORF">NCTC10951_00303</name>
</gene>
<sequence>MVATLVKLKWRLTLNALTKNAWAAVGTVIGALYGLGALGLVLAGAIGLGLGADPQVIALLLGSLGALLVAGWAVVPLLVTGVDSTLDPRAMAAWAAPSRGLAAGLLAAGALGVPGCLTAVVCLVPVLTWSVAGQVPAALLALLCAPAALATCVILSRIVVTAAGISSSRRGRETTAIIAFLSFLLVTQLPNLIPRLIGDDVVGFLERLRTVARVLGLSPFGWAFAAPGLMATGSVLSALALTIGAWVIPVALLPLWQRVVGKVMTSPGASRTRTRAYEASGAGSDPQHRNQPDVLPWASRLTAVLPVPAAAVAARCLRYWRTDPRYLLQLLSVMLVPVLLVLVPAMNSSRFILVVNGQRLGGSLALGHAPVFLLGMAPALAMFMGWVVHDDLGLDSTALWSHVSAGISGAHDRLGRVAAAAAWQVPTLLAVELLMSLWTGYWEALPAVTGASLAVYGCALAWSCLTSVLLPYETLAPGDSPMRSRTSGTAVVASIVQMVAMLLLLAVCSPVLGVAVYGIAQGLPLWGWVALLLGATWCGLALWGGVILGGRLLDRRGPQVLATIHAWPGHSQPV</sequence>
<dbReference type="OrthoDB" id="3261041at2"/>
<evidence type="ECO:0000313" key="2">
    <source>
        <dbReference type="Proteomes" id="UP000268658"/>
    </source>
</evidence>
<dbReference type="Proteomes" id="UP000268658">
    <property type="component" value="Chromosome"/>
</dbReference>
<accession>A0A448PHQ6</accession>
<organism evidence="1 2">
    <name type="scientific">Actinomyces viscosus</name>
    <dbReference type="NCBI Taxonomy" id="1656"/>
    <lineage>
        <taxon>Bacteria</taxon>
        <taxon>Bacillati</taxon>
        <taxon>Actinomycetota</taxon>
        <taxon>Actinomycetes</taxon>
        <taxon>Actinomycetales</taxon>
        <taxon>Actinomycetaceae</taxon>
        <taxon>Actinomyces</taxon>
    </lineage>
</organism>
<proteinExistence type="predicted"/>
<protein>
    <submittedName>
        <fullName evidence="1">Uncharacterized protein</fullName>
    </submittedName>
</protein>
<evidence type="ECO:0000313" key="1">
    <source>
        <dbReference type="EMBL" id="VEI14444.1"/>
    </source>
</evidence>